<keyword evidence="7" id="KW-1185">Reference proteome</keyword>
<dbReference type="PRINTS" id="PR00102">
    <property type="entry name" value="OTCASE"/>
</dbReference>
<comment type="caution">
    <text evidence="6">The sequence shown here is derived from an EMBL/GenBank/DDBJ whole genome shotgun (WGS) entry which is preliminary data.</text>
</comment>
<feature type="domain" description="Aspartate/ornithine carbamoyltransferase carbamoyl-P binding" evidence="5">
    <location>
        <begin position="28"/>
        <end position="166"/>
    </location>
</feature>
<dbReference type="Pfam" id="PF02729">
    <property type="entry name" value="OTCace_N"/>
    <property type="match status" value="1"/>
</dbReference>
<evidence type="ECO:0000259" key="4">
    <source>
        <dbReference type="Pfam" id="PF00185"/>
    </source>
</evidence>
<dbReference type="EC" id="2.1.3.3" evidence="2"/>
<gene>
    <name evidence="6" type="primary">argF</name>
    <name evidence="6" type="ORF">LzC2_19080</name>
</gene>
<evidence type="ECO:0000256" key="3">
    <source>
        <dbReference type="RuleBase" id="RU003634"/>
    </source>
</evidence>
<dbReference type="Proteomes" id="UP000609651">
    <property type="component" value="Unassembled WGS sequence"/>
</dbReference>
<evidence type="ECO:0000256" key="1">
    <source>
        <dbReference type="ARBA" id="ARBA00022679"/>
    </source>
</evidence>
<comment type="similarity">
    <text evidence="3">Belongs to the aspartate/ornithine carbamoyltransferase superfamily.</text>
</comment>
<dbReference type="PANTHER" id="PTHR45753">
    <property type="entry name" value="ORNITHINE CARBAMOYLTRANSFERASE, MITOCHONDRIAL"/>
    <property type="match status" value="1"/>
</dbReference>
<sequence>MTDTVAFPDSAVSRAESASAFVAPDDCLLTLFDWSVERIEGLLDRAASLKAAYRNGDCSRPLVGRTLVQIYDKPSLRTRLSFSAAMTQLGGSDLFLTSKEAGLLGREDPSDVAQVLGRMADAIVMRTFGQERVEALAADAAIPVINGLTDDFHPCQALTDLLTLRETFGEDLSGRHIVFVGDGNNVSRSLAIACAKLGVQFSLCSPPGYEFSAAFLERLEAAVPGSEVEHTAMPAAAVAGADAIVTDVWASMGEEAQKEEKLRAFANFQVDASLMAGAGRDAIFLHCLPAHRGEEVTAEVIDGPRSRVFDQAENRMHLARALFVELLT</sequence>
<reference evidence="6 7" key="1">
    <citation type="journal article" date="2020" name="Syst. Appl. Microbiol.">
        <title>Alienimonas chondri sp. nov., a novel planctomycete isolated from the biofilm of the red alga Chondrus crispus.</title>
        <authorList>
            <person name="Vitorino I."/>
            <person name="Albuquerque L."/>
            <person name="Wiegand S."/>
            <person name="Kallscheuer N."/>
            <person name="da Costa M.S."/>
            <person name="Lobo-da-Cunha A."/>
            <person name="Jogler C."/>
            <person name="Lage O.M."/>
        </authorList>
    </citation>
    <scope>NUCLEOTIDE SEQUENCE [LARGE SCALE GENOMIC DNA]</scope>
    <source>
        <strain evidence="6 7">LzC2</strain>
    </source>
</reference>
<dbReference type="PANTHER" id="PTHR45753:SF3">
    <property type="entry name" value="ORNITHINE TRANSCARBAMYLASE, MITOCHONDRIAL"/>
    <property type="match status" value="1"/>
</dbReference>
<evidence type="ECO:0000259" key="5">
    <source>
        <dbReference type="Pfam" id="PF02729"/>
    </source>
</evidence>
<name>A0ABX1VDG1_9PLAN</name>
<dbReference type="PRINTS" id="PR00100">
    <property type="entry name" value="AOTCASE"/>
</dbReference>
<dbReference type="GO" id="GO:0004585">
    <property type="term" value="F:ornithine carbamoyltransferase activity"/>
    <property type="evidence" value="ECO:0007669"/>
    <property type="project" value="UniProtKB-EC"/>
</dbReference>
<evidence type="ECO:0000313" key="7">
    <source>
        <dbReference type="Proteomes" id="UP000609651"/>
    </source>
</evidence>
<protein>
    <recommendedName>
        <fullName evidence="2">Ornithine carbamoyltransferase</fullName>
        <ecNumber evidence="2">2.1.3.3</ecNumber>
    </recommendedName>
</protein>
<accession>A0ABX1VDG1</accession>
<dbReference type="Gene3D" id="3.40.50.1370">
    <property type="entry name" value="Aspartate/ornithine carbamoyltransferase"/>
    <property type="match status" value="2"/>
</dbReference>
<evidence type="ECO:0000313" key="6">
    <source>
        <dbReference type="EMBL" id="NNJ25833.1"/>
    </source>
</evidence>
<evidence type="ECO:0000256" key="2">
    <source>
        <dbReference type="NCBIfam" id="TIGR00658"/>
    </source>
</evidence>
<dbReference type="InterPro" id="IPR002292">
    <property type="entry name" value="Orn/put_carbamltrans"/>
</dbReference>
<dbReference type="InterPro" id="IPR036901">
    <property type="entry name" value="Asp/Orn_carbamoylTrfase_sf"/>
</dbReference>
<feature type="domain" description="Aspartate/ornithine carbamoyltransferase Asp/Orn-binding" evidence="4">
    <location>
        <begin position="174"/>
        <end position="324"/>
    </location>
</feature>
<dbReference type="NCBIfam" id="TIGR00658">
    <property type="entry name" value="orni_carb_tr"/>
    <property type="match status" value="1"/>
</dbReference>
<proteinExistence type="inferred from homology"/>
<keyword evidence="1 3" id="KW-0808">Transferase</keyword>
<organism evidence="6 7">
    <name type="scientific">Alienimonas chondri</name>
    <dbReference type="NCBI Taxonomy" id="2681879"/>
    <lineage>
        <taxon>Bacteria</taxon>
        <taxon>Pseudomonadati</taxon>
        <taxon>Planctomycetota</taxon>
        <taxon>Planctomycetia</taxon>
        <taxon>Planctomycetales</taxon>
        <taxon>Planctomycetaceae</taxon>
        <taxon>Alienimonas</taxon>
    </lineage>
</organism>
<dbReference type="EMBL" id="WTPX01000051">
    <property type="protein sequence ID" value="NNJ25833.1"/>
    <property type="molecule type" value="Genomic_DNA"/>
</dbReference>
<dbReference type="Pfam" id="PF00185">
    <property type="entry name" value="OTCace"/>
    <property type="match status" value="1"/>
</dbReference>
<dbReference type="SUPFAM" id="SSF53671">
    <property type="entry name" value="Aspartate/ornithine carbamoyltransferase"/>
    <property type="match status" value="1"/>
</dbReference>
<dbReference type="InterPro" id="IPR006131">
    <property type="entry name" value="Asp_carbamoyltransf_Asp/Orn-bd"/>
</dbReference>
<dbReference type="InterPro" id="IPR006130">
    <property type="entry name" value="Asp/Orn_carbamoylTrfase"/>
</dbReference>
<dbReference type="InterPro" id="IPR006132">
    <property type="entry name" value="Asp/Orn_carbamoyltranf_P-bd"/>
</dbReference>
<dbReference type="NCBIfam" id="NF001986">
    <property type="entry name" value="PRK00779.1"/>
    <property type="match status" value="1"/>
</dbReference>